<evidence type="ECO:0000259" key="8">
    <source>
        <dbReference type="PROSITE" id="PS51462"/>
    </source>
</evidence>
<dbReference type="Pfam" id="PF00293">
    <property type="entry name" value="NUDIX"/>
    <property type="match status" value="1"/>
</dbReference>
<proteinExistence type="inferred from homology"/>
<evidence type="ECO:0000256" key="3">
    <source>
        <dbReference type="ARBA" id="ARBA00007275"/>
    </source>
</evidence>
<dbReference type="PANTHER" id="PTHR11839">
    <property type="entry name" value="UDP/ADP-SUGAR PYROPHOSPHATASE"/>
    <property type="match status" value="1"/>
</dbReference>
<comment type="catalytic activity">
    <reaction evidence="1">
        <text>GDP-alpha-D-mannose + H2O = alpha-D-mannose 1-phosphate + GMP + 2 H(+)</text>
        <dbReference type="Rhea" id="RHEA:27978"/>
        <dbReference type="ChEBI" id="CHEBI:15377"/>
        <dbReference type="ChEBI" id="CHEBI:15378"/>
        <dbReference type="ChEBI" id="CHEBI:57527"/>
        <dbReference type="ChEBI" id="CHEBI:58115"/>
        <dbReference type="ChEBI" id="CHEBI:58409"/>
    </reaction>
</comment>
<evidence type="ECO:0000256" key="4">
    <source>
        <dbReference type="ARBA" id="ARBA00016377"/>
    </source>
</evidence>
<gene>
    <name evidence="9" type="ORF">PSM36_2324</name>
</gene>
<dbReference type="PROSITE" id="PS51462">
    <property type="entry name" value="NUDIX"/>
    <property type="match status" value="1"/>
</dbReference>
<dbReference type="InterPro" id="IPR000086">
    <property type="entry name" value="NUDIX_hydrolase_dom"/>
</dbReference>
<dbReference type="STRING" id="1642647.PSM36_2324"/>
<evidence type="ECO:0000256" key="6">
    <source>
        <dbReference type="ARBA" id="ARBA00032162"/>
    </source>
</evidence>
<dbReference type="AlphaFoldDB" id="A0A1R3T4Y9"/>
<evidence type="ECO:0000256" key="2">
    <source>
        <dbReference type="ARBA" id="ARBA00001946"/>
    </source>
</evidence>
<comment type="similarity">
    <text evidence="3">Belongs to the Nudix hydrolase family. NudK subfamily.</text>
</comment>
<dbReference type="Gene3D" id="3.90.79.10">
    <property type="entry name" value="Nucleoside Triphosphate Pyrophosphohydrolase"/>
    <property type="match status" value="1"/>
</dbReference>
<dbReference type="Proteomes" id="UP000187464">
    <property type="component" value="Chromosome I"/>
</dbReference>
<evidence type="ECO:0000256" key="1">
    <source>
        <dbReference type="ARBA" id="ARBA00000847"/>
    </source>
</evidence>
<evidence type="ECO:0000256" key="5">
    <source>
        <dbReference type="ARBA" id="ARBA00022801"/>
    </source>
</evidence>
<dbReference type="GO" id="GO:0006753">
    <property type="term" value="P:nucleoside phosphate metabolic process"/>
    <property type="evidence" value="ECO:0007669"/>
    <property type="project" value="TreeGrafter"/>
</dbReference>
<dbReference type="PANTHER" id="PTHR11839:SF18">
    <property type="entry name" value="NUDIX HYDROLASE DOMAIN-CONTAINING PROTEIN"/>
    <property type="match status" value="1"/>
</dbReference>
<protein>
    <recommendedName>
        <fullName evidence="4">GDP-mannose pyrophosphatase</fullName>
    </recommendedName>
    <alternativeName>
        <fullName evidence="6">GDP-mannose hydrolase</fullName>
    </alternativeName>
    <alternativeName>
        <fullName evidence="7">GDPMK</fullName>
    </alternativeName>
</protein>
<comment type="cofactor">
    <cofactor evidence="2">
        <name>Mg(2+)</name>
        <dbReference type="ChEBI" id="CHEBI:18420"/>
    </cofactor>
</comment>
<evidence type="ECO:0000256" key="7">
    <source>
        <dbReference type="ARBA" id="ARBA00032272"/>
    </source>
</evidence>
<dbReference type="KEGG" id="psac:PSM36_2324"/>
<dbReference type="SUPFAM" id="SSF55811">
    <property type="entry name" value="Nudix"/>
    <property type="match status" value="1"/>
</dbReference>
<keyword evidence="5" id="KW-0378">Hydrolase</keyword>
<name>A0A1R3T4Y9_9BACT</name>
<dbReference type="GO" id="GO:0016787">
    <property type="term" value="F:hydrolase activity"/>
    <property type="evidence" value="ECO:0007669"/>
    <property type="project" value="UniProtKB-KW"/>
</dbReference>
<dbReference type="EMBL" id="LT605205">
    <property type="protein sequence ID" value="SCD21129.1"/>
    <property type="molecule type" value="Genomic_DNA"/>
</dbReference>
<evidence type="ECO:0000313" key="10">
    <source>
        <dbReference type="Proteomes" id="UP000187464"/>
    </source>
</evidence>
<dbReference type="CDD" id="cd03424">
    <property type="entry name" value="NUDIX_ADPRase_Nudt5_UGPPase_Nudt14"/>
    <property type="match status" value="1"/>
</dbReference>
<keyword evidence="10" id="KW-1185">Reference proteome</keyword>
<reference evidence="9 10" key="1">
    <citation type="submission" date="2016-08" db="EMBL/GenBank/DDBJ databases">
        <authorList>
            <person name="Seilhamer J.J."/>
        </authorList>
    </citation>
    <scope>NUCLEOTIDE SEQUENCE [LARGE SCALE GENOMIC DNA]</scope>
    <source>
        <strain evidence="9">M3/6</strain>
    </source>
</reference>
<organism evidence="9 10">
    <name type="scientific">Proteiniphilum saccharofermentans</name>
    <dbReference type="NCBI Taxonomy" id="1642647"/>
    <lineage>
        <taxon>Bacteria</taxon>
        <taxon>Pseudomonadati</taxon>
        <taxon>Bacteroidota</taxon>
        <taxon>Bacteroidia</taxon>
        <taxon>Bacteroidales</taxon>
        <taxon>Dysgonomonadaceae</taxon>
        <taxon>Proteiniphilum</taxon>
    </lineage>
</organism>
<evidence type="ECO:0000313" key="9">
    <source>
        <dbReference type="EMBL" id="SCD21129.1"/>
    </source>
</evidence>
<dbReference type="InterPro" id="IPR015797">
    <property type="entry name" value="NUDIX_hydrolase-like_dom_sf"/>
</dbReference>
<feature type="domain" description="Nudix hydrolase" evidence="8">
    <location>
        <begin position="49"/>
        <end position="179"/>
    </location>
</feature>
<dbReference type="GO" id="GO:0019693">
    <property type="term" value="P:ribose phosphate metabolic process"/>
    <property type="evidence" value="ECO:0007669"/>
    <property type="project" value="TreeGrafter"/>
</dbReference>
<sequence>MININCDNDNMRWEVIESEYLHRRPWLTVRRESLQMPDGTVVPEYYVLEYPNWVNIIAITRDRKFILVKQYRPGIEKTCLELCAGVCEKEDASPLVSAQRELMEETGYGGGTWSEFMCVAPNASAANNYSYCFIAENVEKLGDQALDESEELTVHLLSFEELKELLESGNIVQATMAAPLWKYMALYDK</sequence>
<accession>A0A1R3T4Y9</accession>